<feature type="signal peptide" evidence="1">
    <location>
        <begin position="1"/>
        <end position="20"/>
    </location>
</feature>
<gene>
    <name evidence="3" type="ORF">ACFP85_06210</name>
</gene>
<dbReference type="Gene3D" id="2.120.10.30">
    <property type="entry name" value="TolB, C-terminal domain"/>
    <property type="match status" value="2"/>
</dbReference>
<evidence type="ECO:0000259" key="2">
    <source>
        <dbReference type="Pfam" id="PF18582"/>
    </source>
</evidence>
<dbReference type="SUPFAM" id="SSF82171">
    <property type="entry name" value="DPP6 N-terminal domain-like"/>
    <property type="match status" value="1"/>
</dbReference>
<reference evidence="4" key="1">
    <citation type="journal article" date="2019" name="Int. J. Syst. Evol. Microbiol.">
        <title>The Global Catalogue of Microorganisms (GCM) 10K type strain sequencing project: providing services to taxonomists for standard genome sequencing and annotation.</title>
        <authorList>
            <consortium name="The Broad Institute Genomics Platform"/>
            <consortium name="The Broad Institute Genome Sequencing Center for Infectious Disease"/>
            <person name="Wu L."/>
            <person name="Ma J."/>
        </authorList>
    </citation>
    <scope>NUCLEOTIDE SEQUENCE [LARGE SCALE GENOMIC DNA]</scope>
    <source>
        <strain evidence="4">CGMCC 1.16031</strain>
    </source>
</reference>
<evidence type="ECO:0000313" key="3">
    <source>
        <dbReference type="EMBL" id="MFC6439738.1"/>
    </source>
</evidence>
<dbReference type="Pfam" id="PF18582">
    <property type="entry name" value="HZS_alpha"/>
    <property type="match status" value="1"/>
</dbReference>
<protein>
    <recommendedName>
        <fullName evidence="2">Hydrazine synthase alpha subunit middle domain-containing protein</fullName>
    </recommendedName>
</protein>
<evidence type="ECO:0000256" key="1">
    <source>
        <dbReference type="SAM" id="SignalP"/>
    </source>
</evidence>
<dbReference type="InterPro" id="IPR040698">
    <property type="entry name" value="HZS_alpha_mid"/>
</dbReference>
<accession>A0ABW1XI30</accession>
<feature type="domain" description="Hydrazine synthase alpha subunit middle" evidence="2">
    <location>
        <begin position="535"/>
        <end position="597"/>
    </location>
</feature>
<dbReference type="RefSeq" id="WP_377148582.1">
    <property type="nucleotide sequence ID" value="NZ_JBHSUS010000001.1"/>
</dbReference>
<keyword evidence="1" id="KW-0732">Signal</keyword>
<feature type="chain" id="PRO_5046518170" description="Hydrazine synthase alpha subunit middle domain-containing protein" evidence="1">
    <location>
        <begin position="21"/>
        <end position="886"/>
    </location>
</feature>
<dbReference type="EMBL" id="JBHSUS010000001">
    <property type="protein sequence ID" value="MFC6439738.1"/>
    <property type="molecule type" value="Genomic_DNA"/>
</dbReference>
<dbReference type="Proteomes" id="UP001596364">
    <property type="component" value="Unassembled WGS sequence"/>
</dbReference>
<proteinExistence type="predicted"/>
<dbReference type="PROSITE" id="PS51257">
    <property type="entry name" value="PROKAR_LIPOPROTEIN"/>
    <property type="match status" value="1"/>
</dbReference>
<name>A0ABW1XI30_9ALTE</name>
<keyword evidence="4" id="KW-1185">Reference proteome</keyword>
<dbReference type="InterPro" id="IPR011042">
    <property type="entry name" value="6-blade_b-propeller_TolB-like"/>
</dbReference>
<comment type="caution">
    <text evidence="3">The sequence shown here is derived from an EMBL/GenBank/DDBJ whole genome shotgun (WGS) entry which is preliminary data.</text>
</comment>
<organism evidence="3 4">
    <name type="scientific">Pseudobowmanella zhangzhouensis</name>
    <dbReference type="NCBI Taxonomy" id="1537679"/>
    <lineage>
        <taxon>Bacteria</taxon>
        <taxon>Pseudomonadati</taxon>
        <taxon>Pseudomonadota</taxon>
        <taxon>Gammaproteobacteria</taxon>
        <taxon>Alteromonadales</taxon>
        <taxon>Alteromonadaceae</taxon>
    </lineage>
</organism>
<evidence type="ECO:0000313" key="4">
    <source>
        <dbReference type="Proteomes" id="UP001596364"/>
    </source>
</evidence>
<sequence length="886" mass="97389">MLFNLRHQCLCALATLLLVACGGESLVDNRQNPDPVVVDVPLAFIKRHVLLDEDQQALQLDLFRPEQFIPGAALYIKARASTSATEINITDRAFAVEGQAEAPLYDVKDLSVSYDGNRLLFAMRAPELEDVDDDEQPSWNLWEYTRDTDQLRRIISDDRIAEGGQDVSPTYLADGRILFSSTRQQANQAILLDEGKPQYQSLEESMGGPAFVLHVMNADGTDIQQISFNQSHDLDPVLLSDGRILFSRWDRAGSDKGMHLYSMQSDGSQLAFMYGRHSHTQAPRPQRVHFVKGQLMPDGNLLAQLLPANGPLLHSEFVAIDPLQFTELELPSFAAGSNAQTNPLFANLSVDGSISPGGRFAGAYPLWDGSQRMLVAWSQCRVYDPTQAADDPERKILPCSEELLATADIEEAPLLFGLWIFDAAQNTQRVVSVAQEGQAYTEVVALQARPYPADPQTGLSDTELAAEQMASVHIRSVYDFGGEDLSGAGIENLRDPMQYSANQRPARFLRVVKAVSIPDDDTLDFDPIAFGRSRAQSLREIIGYVPVEPDGSVKFAVPANVPLAFSVLDANGRRISARHENWLHLRAGEQMQCNGCHTPQSTVAHGRPEAEAMSINAGAVTTGQAFLNTNPALFADAGETMAEVATRINGLSYPKPDIEFSDIWSDPALRTPDTAFAYRYADLQGAIPISQNCALQWQVNCRIVTNYPQHIQPIFDQTRQLLAADNSVVEERTCSSCHSMFAADDSLKVPDAQLDLRNVPSNEDADMLMSYRELLFIDNEQVLEDGAIQDRLVPALDANGNQVFETDEDGELILDGAGEPIPVFENVTVNASMSANGALSSGRFFTVFADGGVHAHWLTAAELKLLAEWLDIGAQYYNNPFDAPLN</sequence>